<keyword evidence="5" id="KW-0804">Transcription</keyword>
<keyword evidence="11" id="KW-1185">Reference proteome</keyword>
<keyword evidence="3" id="KW-0805">Transcription regulation</keyword>
<keyword evidence="2" id="KW-0902">Two-component regulatory system</keyword>
<feature type="modified residue" description="4-aspartylphosphate" evidence="6">
    <location>
        <position position="53"/>
    </location>
</feature>
<keyword evidence="1 6" id="KW-0597">Phosphoprotein</keyword>
<dbReference type="CDD" id="cd00383">
    <property type="entry name" value="trans_reg_C"/>
    <property type="match status" value="1"/>
</dbReference>
<keyword evidence="4 7" id="KW-0238">DNA-binding</keyword>
<dbReference type="InterPro" id="IPR011006">
    <property type="entry name" value="CheY-like_superfamily"/>
</dbReference>
<evidence type="ECO:0000256" key="7">
    <source>
        <dbReference type="PROSITE-ProRule" id="PRU01091"/>
    </source>
</evidence>
<name>A0ABN3FFJ2_9ACTN</name>
<evidence type="ECO:0000256" key="2">
    <source>
        <dbReference type="ARBA" id="ARBA00023012"/>
    </source>
</evidence>
<feature type="domain" description="OmpR/PhoB-type" evidence="9">
    <location>
        <begin position="126"/>
        <end position="224"/>
    </location>
</feature>
<dbReference type="InterPro" id="IPR039420">
    <property type="entry name" value="WalR-like"/>
</dbReference>
<organism evidence="10 11">
    <name type="scientific">Streptomyces cuspidosporus</name>
    <dbReference type="NCBI Taxonomy" id="66882"/>
    <lineage>
        <taxon>Bacteria</taxon>
        <taxon>Bacillati</taxon>
        <taxon>Actinomycetota</taxon>
        <taxon>Actinomycetes</taxon>
        <taxon>Kitasatosporales</taxon>
        <taxon>Streptomycetaceae</taxon>
        <taxon>Streptomyces</taxon>
    </lineage>
</organism>
<gene>
    <name evidence="10" type="ORF">GCM10010246_09330</name>
</gene>
<evidence type="ECO:0000313" key="10">
    <source>
        <dbReference type="EMBL" id="GAA2328891.1"/>
    </source>
</evidence>
<dbReference type="InterPro" id="IPR001789">
    <property type="entry name" value="Sig_transdc_resp-reg_receiver"/>
</dbReference>
<accession>A0ABN3FFJ2</accession>
<dbReference type="Gene3D" id="3.40.50.2300">
    <property type="match status" value="1"/>
</dbReference>
<feature type="DNA-binding region" description="OmpR/PhoB-type" evidence="7">
    <location>
        <begin position="126"/>
        <end position="224"/>
    </location>
</feature>
<dbReference type="Gene3D" id="6.10.250.690">
    <property type="match status" value="1"/>
</dbReference>
<reference evidence="10 11" key="1">
    <citation type="journal article" date="2019" name="Int. J. Syst. Evol. Microbiol.">
        <title>The Global Catalogue of Microorganisms (GCM) 10K type strain sequencing project: providing services to taxonomists for standard genome sequencing and annotation.</title>
        <authorList>
            <consortium name="The Broad Institute Genomics Platform"/>
            <consortium name="The Broad Institute Genome Sequencing Center for Infectious Disease"/>
            <person name="Wu L."/>
            <person name="Ma J."/>
        </authorList>
    </citation>
    <scope>NUCLEOTIDE SEQUENCE [LARGE SCALE GENOMIC DNA]</scope>
    <source>
        <strain evidence="10 11">JCM 4316</strain>
    </source>
</reference>
<dbReference type="Proteomes" id="UP001500253">
    <property type="component" value="Unassembled WGS sequence"/>
</dbReference>
<dbReference type="InterPro" id="IPR036388">
    <property type="entry name" value="WH-like_DNA-bd_sf"/>
</dbReference>
<dbReference type="PANTHER" id="PTHR48111">
    <property type="entry name" value="REGULATOR OF RPOS"/>
    <property type="match status" value="1"/>
</dbReference>
<dbReference type="Pfam" id="PF00486">
    <property type="entry name" value="Trans_reg_C"/>
    <property type="match status" value="1"/>
</dbReference>
<dbReference type="SUPFAM" id="SSF52172">
    <property type="entry name" value="CheY-like"/>
    <property type="match status" value="1"/>
</dbReference>
<comment type="caution">
    <text evidence="10">The sequence shown here is derived from an EMBL/GenBank/DDBJ whole genome shotgun (WGS) entry which is preliminary data.</text>
</comment>
<dbReference type="Pfam" id="PF00072">
    <property type="entry name" value="Response_reg"/>
    <property type="match status" value="1"/>
</dbReference>
<dbReference type="Gene3D" id="1.10.10.10">
    <property type="entry name" value="Winged helix-like DNA-binding domain superfamily/Winged helix DNA-binding domain"/>
    <property type="match status" value="1"/>
</dbReference>
<protein>
    <submittedName>
        <fullName evidence="10">Response regulator transcription factor</fullName>
    </submittedName>
</protein>
<proteinExistence type="predicted"/>
<evidence type="ECO:0000259" key="8">
    <source>
        <dbReference type="PROSITE" id="PS50110"/>
    </source>
</evidence>
<dbReference type="SMART" id="SM00862">
    <property type="entry name" value="Trans_reg_C"/>
    <property type="match status" value="1"/>
</dbReference>
<dbReference type="InterPro" id="IPR001867">
    <property type="entry name" value="OmpR/PhoB-type_DNA-bd"/>
</dbReference>
<evidence type="ECO:0000256" key="6">
    <source>
        <dbReference type="PROSITE-ProRule" id="PRU00169"/>
    </source>
</evidence>
<dbReference type="EMBL" id="BAAASD010000003">
    <property type="protein sequence ID" value="GAA2328891.1"/>
    <property type="molecule type" value="Genomic_DNA"/>
</dbReference>
<dbReference type="PROSITE" id="PS50110">
    <property type="entry name" value="RESPONSE_REGULATORY"/>
    <property type="match status" value="1"/>
</dbReference>
<evidence type="ECO:0000259" key="9">
    <source>
        <dbReference type="PROSITE" id="PS51755"/>
    </source>
</evidence>
<dbReference type="SMART" id="SM00448">
    <property type="entry name" value="REC"/>
    <property type="match status" value="1"/>
</dbReference>
<evidence type="ECO:0000256" key="3">
    <source>
        <dbReference type="ARBA" id="ARBA00023015"/>
    </source>
</evidence>
<evidence type="ECO:0000256" key="1">
    <source>
        <dbReference type="ARBA" id="ARBA00022553"/>
    </source>
</evidence>
<evidence type="ECO:0000256" key="5">
    <source>
        <dbReference type="ARBA" id="ARBA00023163"/>
    </source>
</evidence>
<evidence type="ECO:0000256" key="4">
    <source>
        <dbReference type="ARBA" id="ARBA00023125"/>
    </source>
</evidence>
<feature type="domain" description="Response regulatory" evidence="8">
    <location>
        <begin position="4"/>
        <end position="118"/>
    </location>
</feature>
<sequence>MRVRVLVVEDEQNIAAAVDRGLRAEGFDVDIAEDGEKALRLVRHHDYAVIVLDLMLPGRNGYDVCRTLRAAEIATPVLILTAKDGEYDEADALDLGADDYLTKPFSFVVLLARIRALLRRSAPQRPPVLRAGDLWLDPAAHRCGRGEETLDLTPREFGLLEFLLRHPDTVVSKTDLLAQVWDAWFEGDPNIVEVYVGYLRRKIDTPYSRFAIETVRGVGYRLDGKGG</sequence>
<evidence type="ECO:0000313" key="11">
    <source>
        <dbReference type="Proteomes" id="UP001500253"/>
    </source>
</evidence>
<dbReference type="PANTHER" id="PTHR48111:SF1">
    <property type="entry name" value="TWO-COMPONENT RESPONSE REGULATOR ORR33"/>
    <property type="match status" value="1"/>
</dbReference>
<dbReference type="PROSITE" id="PS51755">
    <property type="entry name" value="OMPR_PHOB"/>
    <property type="match status" value="1"/>
</dbReference>